<feature type="transmembrane region" description="Helical" evidence="8">
    <location>
        <begin position="339"/>
        <end position="358"/>
    </location>
</feature>
<dbReference type="AlphaFoldDB" id="A0A1F7J2Q9"/>
<feature type="transmembrane region" description="Helical" evidence="8">
    <location>
        <begin position="234"/>
        <end position="253"/>
    </location>
</feature>
<gene>
    <name evidence="10" type="ORF">A3B50_03925</name>
</gene>
<evidence type="ECO:0000256" key="8">
    <source>
        <dbReference type="SAM" id="Phobius"/>
    </source>
</evidence>
<evidence type="ECO:0000313" key="10">
    <source>
        <dbReference type="EMBL" id="OGK49903.1"/>
    </source>
</evidence>
<dbReference type="GO" id="GO:0005886">
    <property type="term" value="C:plasma membrane"/>
    <property type="evidence" value="ECO:0007669"/>
    <property type="project" value="UniProtKB-SubCell"/>
</dbReference>
<evidence type="ECO:0000259" key="9">
    <source>
        <dbReference type="Pfam" id="PF13231"/>
    </source>
</evidence>
<organism evidence="10 11">
    <name type="scientific">Candidatus Roizmanbacteria bacterium RIFCSPLOWO2_01_FULL_40_42</name>
    <dbReference type="NCBI Taxonomy" id="1802066"/>
    <lineage>
        <taxon>Bacteria</taxon>
        <taxon>Candidatus Roizmaniibacteriota</taxon>
    </lineage>
</organism>
<evidence type="ECO:0000313" key="11">
    <source>
        <dbReference type="Proteomes" id="UP000178558"/>
    </source>
</evidence>
<dbReference type="EMBL" id="MGAQ01000024">
    <property type="protein sequence ID" value="OGK49903.1"/>
    <property type="molecule type" value="Genomic_DNA"/>
</dbReference>
<dbReference type="PANTHER" id="PTHR33908">
    <property type="entry name" value="MANNOSYLTRANSFERASE YKCB-RELATED"/>
    <property type="match status" value="1"/>
</dbReference>
<reference evidence="10 11" key="1">
    <citation type="journal article" date="2016" name="Nat. Commun.">
        <title>Thousands of microbial genomes shed light on interconnected biogeochemical processes in an aquifer system.</title>
        <authorList>
            <person name="Anantharaman K."/>
            <person name="Brown C.T."/>
            <person name="Hug L.A."/>
            <person name="Sharon I."/>
            <person name="Castelle C.J."/>
            <person name="Probst A.J."/>
            <person name="Thomas B.C."/>
            <person name="Singh A."/>
            <person name="Wilkins M.J."/>
            <person name="Karaoz U."/>
            <person name="Brodie E.L."/>
            <person name="Williams K.H."/>
            <person name="Hubbard S.S."/>
            <person name="Banfield J.F."/>
        </authorList>
    </citation>
    <scope>NUCLEOTIDE SEQUENCE [LARGE SCALE GENOMIC DNA]</scope>
</reference>
<evidence type="ECO:0000256" key="1">
    <source>
        <dbReference type="ARBA" id="ARBA00004651"/>
    </source>
</evidence>
<feature type="transmembrane region" description="Helical" evidence="8">
    <location>
        <begin position="265"/>
        <end position="282"/>
    </location>
</feature>
<feature type="transmembrane region" description="Helical" evidence="8">
    <location>
        <begin position="108"/>
        <end position="125"/>
    </location>
</feature>
<comment type="subcellular location">
    <subcellularLocation>
        <location evidence="1">Cell membrane</location>
        <topology evidence="1">Multi-pass membrane protein</topology>
    </subcellularLocation>
</comment>
<evidence type="ECO:0000256" key="7">
    <source>
        <dbReference type="ARBA" id="ARBA00023136"/>
    </source>
</evidence>
<feature type="transmembrane region" description="Helical" evidence="8">
    <location>
        <begin position="314"/>
        <end position="332"/>
    </location>
</feature>
<sequence length="438" mass="50828">MTKLQVSWKILAIVFLLAFTFRLISIDQSLWLDEATTARAVSTHSFSEIVTKFSPHDFHPPLYYLTLKVWTAIVGVSEPALRFPSVVFSLLTGWVVYLIGKELKNKKTGLYAAIFFLFNPLIVYYSQEARMYMMVTFLLTSLLYYLLRCSNPKNKIKKKDMVLVNILMVLSMLTFYGSAFFILAFYIFTWRKKATFQQVSVYLPGFIIGLLLVEPLLTVQLLNAQETLKIVPNWASVLGKANLKNLLLIPVKFSMGRITFEPKPLYYTVAFFWVGFLFYVAARKARQYKFLSTLFVLSIFLGFLFSFFRPLLQYFRFIYLVPIFCLLLALGSQTKAQRVRILLGFFFFSCVYLFNPAFHREDWKGLRTSLTMVSKVYSVPTANDPILYYKHDIEIKDIRSITQGSEDSLIIVPYAAEIYGFDYVKALKTKGYFRIQVM</sequence>
<feature type="non-terminal residue" evidence="10">
    <location>
        <position position="438"/>
    </location>
</feature>
<dbReference type="Pfam" id="PF13231">
    <property type="entry name" value="PMT_2"/>
    <property type="match status" value="1"/>
</dbReference>
<dbReference type="PANTHER" id="PTHR33908:SF11">
    <property type="entry name" value="MEMBRANE PROTEIN"/>
    <property type="match status" value="1"/>
</dbReference>
<dbReference type="InterPro" id="IPR038731">
    <property type="entry name" value="RgtA/B/C-like"/>
</dbReference>
<dbReference type="GO" id="GO:0009103">
    <property type="term" value="P:lipopolysaccharide biosynthetic process"/>
    <property type="evidence" value="ECO:0007669"/>
    <property type="project" value="UniProtKB-ARBA"/>
</dbReference>
<dbReference type="InterPro" id="IPR050297">
    <property type="entry name" value="LipidA_mod_glycosyltrf_83"/>
</dbReference>
<protein>
    <recommendedName>
        <fullName evidence="9">Glycosyltransferase RgtA/B/C/D-like domain-containing protein</fullName>
    </recommendedName>
</protein>
<proteinExistence type="predicted"/>
<name>A0A1F7J2Q9_9BACT</name>
<keyword evidence="7 8" id="KW-0472">Membrane</keyword>
<feature type="transmembrane region" description="Helical" evidence="8">
    <location>
        <begin position="201"/>
        <end position="222"/>
    </location>
</feature>
<keyword evidence="4" id="KW-0808">Transferase</keyword>
<evidence type="ECO:0000256" key="4">
    <source>
        <dbReference type="ARBA" id="ARBA00022679"/>
    </source>
</evidence>
<keyword evidence="6 8" id="KW-1133">Transmembrane helix</keyword>
<dbReference type="Proteomes" id="UP000178558">
    <property type="component" value="Unassembled WGS sequence"/>
</dbReference>
<evidence type="ECO:0000256" key="3">
    <source>
        <dbReference type="ARBA" id="ARBA00022676"/>
    </source>
</evidence>
<feature type="transmembrane region" description="Helical" evidence="8">
    <location>
        <begin position="162"/>
        <end position="189"/>
    </location>
</feature>
<feature type="transmembrane region" description="Helical" evidence="8">
    <location>
        <begin position="80"/>
        <end position="99"/>
    </location>
</feature>
<feature type="transmembrane region" description="Helical" evidence="8">
    <location>
        <begin position="131"/>
        <end position="150"/>
    </location>
</feature>
<feature type="transmembrane region" description="Helical" evidence="8">
    <location>
        <begin position="289"/>
        <end position="308"/>
    </location>
</feature>
<dbReference type="GO" id="GO:0016763">
    <property type="term" value="F:pentosyltransferase activity"/>
    <property type="evidence" value="ECO:0007669"/>
    <property type="project" value="TreeGrafter"/>
</dbReference>
<evidence type="ECO:0000256" key="2">
    <source>
        <dbReference type="ARBA" id="ARBA00022475"/>
    </source>
</evidence>
<accession>A0A1F7J2Q9</accession>
<comment type="caution">
    <text evidence="10">The sequence shown here is derived from an EMBL/GenBank/DDBJ whole genome shotgun (WGS) entry which is preliminary data.</text>
</comment>
<feature type="domain" description="Glycosyltransferase RgtA/B/C/D-like" evidence="9">
    <location>
        <begin position="59"/>
        <end position="217"/>
    </location>
</feature>
<keyword evidence="3" id="KW-0328">Glycosyltransferase</keyword>
<keyword evidence="2" id="KW-1003">Cell membrane</keyword>
<keyword evidence="5 8" id="KW-0812">Transmembrane</keyword>
<evidence type="ECO:0000256" key="5">
    <source>
        <dbReference type="ARBA" id="ARBA00022692"/>
    </source>
</evidence>
<evidence type="ECO:0000256" key="6">
    <source>
        <dbReference type="ARBA" id="ARBA00022989"/>
    </source>
</evidence>